<comment type="caution">
    <text evidence="2">The sequence shown here is derived from an EMBL/GenBank/DDBJ whole genome shotgun (WGS) entry which is preliminary data.</text>
</comment>
<feature type="region of interest" description="Disordered" evidence="1">
    <location>
        <begin position="101"/>
        <end position="134"/>
    </location>
</feature>
<proteinExistence type="predicted"/>
<accession>A0ABR4F4C2</accession>
<protein>
    <submittedName>
        <fullName evidence="2">Uncharacterized protein</fullName>
    </submittedName>
</protein>
<evidence type="ECO:0000256" key="1">
    <source>
        <dbReference type="SAM" id="MobiDB-lite"/>
    </source>
</evidence>
<dbReference type="Proteomes" id="UP001600888">
    <property type="component" value="Unassembled WGS sequence"/>
</dbReference>
<sequence>MQVKAAFWNFVVNDLEESFVSHRRTRTDTGNLALWCNMGLLVEDDGSLTTGASPNSLTNTAEHARDKALSYTLIRYLCKLINYLAPSSHLETMLVQRDRLSGPSKSSFRRGSRPSPHPSSGTVPSSRTAMPAPVSLVSLVENSGSATTCAPRR</sequence>
<name>A0ABR4F4C2_9PEZI</name>
<gene>
    <name evidence="2" type="ORF">FJTKL_01812</name>
</gene>
<organism evidence="2 3">
    <name type="scientific">Diaporthe vaccinii</name>
    <dbReference type="NCBI Taxonomy" id="105482"/>
    <lineage>
        <taxon>Eukaryota</taxon>
        <taxon>Fungi</taxon>
        <taxon>Dikarya</taxon>
        <taxon>Ascomycota</taxon>
        <taxon>Pezizomycotina</taxon>
        <taxon>Sordariomycetes</taxon>
        <taxon>Sordariomycetidae</taxon>
        <taxon>Diaporthales</taxon>
        <taxon>Diaporthaceae</taxon>
        <taxon>Diaporthe</taxon>
        <taxon>Diaporthe eres species complex</taxon>
    </lineage>
</organism>
<dbReference type="EMBL" id="JBAWTH010000012">
    <property type="protein sequence ID" value="KAL2289548.1"/>
    <property type="molecule type" value="Genomic_DNA"/>
</dbReference>
<evidence type="ECO:0000313" key="3">
    <source>
        <dbReference type="Proteomes" id="UP001600888"/>
    </source>
</evidence>
<reference evidence="2 3" key="1">
    <citation type="submission" date="2024-03" db="EMBL/GenBank/DDBJ databases">
        <title>A high-quality draft genome sequence of Diaporthe vaccinii, a causative agent of upright dieback and viscid rot disease in cranberry plants.</title>
        <authorList>
            <person name="Sarrasin M."/>
            <person name="Lang B.F."/>
            <person name="Burger G."/>
        </authorList>
    </citation>
    <scope>NUCLEOTIDE SEQUENCE [LARGE SCALE GENOMIC DNA]</scope>
    <source>
        <strain evidence="2 3">IS7</strain>
    </source>
</reference>
<evidence type="ECO:0000313" key="2">
    <source>
        <dbReference type="EMBL" id="KAL2289548.1"/>
    </source>
</evidence>
<keyword evidence="3" id="KW-1185">Reference proteome</keyword>